<proteinExistence type="predicted"/>
<protein>
    <submittedName>
        <fullName evidence="2">Uncharacterized protein</fullName>
    </submittedName>
</protein>
<evidence type="ECO:0000313" key="2">
    <source>
        <dbReference type="EMBL" id="JAH98595.1"/>
    </source>
</evidence>
<feature type="region of interest" description="Disordered" evidence="1">
    <location>
        <begin position="1"/>
        <end position="20"/>
    </location>
</feature>
<reference evidence="2" key="2">
    <citation type="journal article" date="2015" name="Fish Shellfish Immunol.">
        <title>Early steps in the European eel (Anguilla anguilla)-Vibrio vulnificus interaction in the gills: Role of the RtxA13 toxin.</title>
        <authorList>
            <person name="Callol A."/>
            <person name="Pajuelo D."/>
            <person name="Ebbesson L."/>
            <person name="Teles M."/>
            <person name="MacKenzie S."/>
            <person name="Amaro C."/>
        </authorList>
    </citation>
    <scope>NUCLEOTIDE SEQUENCE</scope>
</reference>
<accession>A0A0E9X9S4</accession>
<dbReference type="AlphaFoldDB" id="A0A0E9X9S4"/>
<dbReference type="EMBL" id="GBXM01009982">
    <property type="protein sequence ID" value="JAH98595.1"/>
    <property type="molecule type" value="Transcribed_RNA"/>
</dbReference>
<evidence type="ECO:0000256" key="1">
    <source>
        <dbReference type="SAM" id="MobiDB-lite"/>
    </source>
</evidence>
<reference evidence="2" key="1">
    <citation type="submission" date="2014-11" db="EMBL/GenBank/DDBJ databases">
        <authorList>
            <person name="Amaro Gonzalez C."/>
        </authorList>
    </citation>
    <scope>NUCLEOTIDE SEQUENCE</scope>
</reference>
<name>A0A0E9X9S4_ANGAN</name>
<organism evidence="2">
    <name type="scientific">Anguilla anguilla</name>
    <name type="common">European freshwater eel</name>
    <name type="synonym">Muraena anguilla</name>
    <dbReference type="NCBI Taxonomy" id="7936"/>
    <lineage>
        <taxon>Eukaryota</taxon>
        <taxon>Metazoa</taxon>
        <taxon>Chordata</taxon>
        <taxon>Craniata</taxon>
        <taxon>Vertebrata</taxon>
        <taxon>Euteleostomi</taxon>
        <taxon>Actinopterygii</taxon>
        <taxon>Neopterygii</taxon>
        <taxon>Teleostei</taxon>
        <taxon>Anguilliformes</taxon>
        <taxon>Anguillidae</taxon>
        <taxon>Anguilla</taxon>
    </lineage>
</organism>
<sequence length="36" mass="3999">MRGGNQEVQRGPDHHCGPGSLLILMQHKRSLCNGDR</sequence>